<name>A0A0F9QJ77_9ZZZZ</name>
<reference evidence="1" key="1">
    <citation type="journal article" date="2015" name="Nature">
        <title>Complex archaea that bridge the gap between prokaryotes and eukaryotes.</title>
        <authorList>
            <person name="Spang A."/>
            <person name="Saw J.H."/>
            <person name="Jorgensen S.L."/>
            <person name="Zaremba-Niedzwiedzka K."/>
            <person name="Martijn J."/>
            <person name="Lind A.E."/>
            <person name="van Eijk R."/>
            <person name="Schleper C."/>
            <person name="Guy L."/>
            <person name="Ettema T.J."/>
        </authorList>
    </citation>
    <scope>NUCLEOTIDE SEQUENCE</scope>
</reference>
<proteinExistence type="predicted"/>
<dbReference type="EMBL" id="LAZR01001923">
    <property type="protein sequence ID" value="KKN37077.1"/>
    <property type="molecule type" value="Genomic_DNA"/>
</dbReference>
<evidence type="ECO:0000313" key="1">
    <source>
        <dbReference type="EMBL" id="KKN37077.1"/>
    </source>
</evidence>
<comment type="caution">
    <text evidence="1">The sequence shown here is derived from an EMBL/GenBank/DDBJ whole genome shotgun (WGS) entry which is preliminary data.</text>
</comment>
<sequence>MKNVGEKEIVIIKNNQLHIYDLLKKNLIKTNHIEINIFAFKEFDRIKIISFRE</sequence>
<organism evidence="1">
    <name type="scientific">marine sediment metagenome</name>
    <dbReference type="NCBI Taxonomy" id="412755"/>
    <lineage>
        <taxon>unclassified sequences</taxon>
        <taxon>metagenomes</taxon>
        <taxon>ecological metagenomes</taxon>
    </lineage>
</organism>
<accession>A0A0F9QJ77</accession>
<gene>
    <name evidence="1" type="ORF">LCGC14_0767260</name>
</gene>
<dbReference type="AlphaFoldDB" id="A0A0F9QJ77"/>
<protein>
    <submittedName>
        <fullName evidence="1">Uncharacterized protein</fullName>
    </submittedName>
</protein>